<dbReference type="EMBL" id="BARS01052927">
    <property type="protein sequence ID" value="GAG47066.1"/>
    <property type="molecule type" value="Genomic_DNA"/>
</dbReference>
<protein>
    <submittedName>
        <fullName evidence="1">Uncharacterized protein</fullName>
    </submittedName>
</protein>
<name>X0ZFF3_9ZZZZ</name>
<gene>
    <name evidence="1" type="ORF">S01H1_78623</name>
</gene>
<comment type="caution">
    <text evidence="1">The sequence shown here is derived from an EMBL/GenBank/DDBJ whole genome shotgun (WGS) entry which is preliminary data.</text>
</comment>
<organism evidence="1">
    <name type="scientific">marine sediment metagenome</name>
    <dbReference type="NCBI Taxonomy" id="412755"/>
    <lineage>
        <taxon>unclassified sequences</taxon>
        <taxon>metagenomes</taxon>
        <taxon>ecological metagenomes</taxon>
    </lineage>
</organism>
<proteinExistence type="predicted"/>
<dbReference type="AlphaFoldDB" id="X0ZFF3"/>
<sequence length="75" mass="8621">NMNRDGAVEFALTPLAIRNAKLALLNQCICDICGKKGTYDRHQWGYLNYLGHPMKICPDCIKDIYDKSPKPWEHN</sequence>
<feature type="non-terminal residue" evidence="1">
    <location>
        <position position="1"/>
    </location>
</feature>
<accession>X0ZFF3</accession>
<evidence type="ECO:0000313" key="1">
    <source>
        <dbReference type="EMBL" id="GAG47066.1"/>
    </source>
</evidence>
<reference evidence="1" key="1">
    <citation type="journal article" date="2014" name="Front. Microbiol.">
        <title>High frequency of phylogenetically diverse reductive dehalogenase-homologous genes in deep subseafloor sedimentary metagenomes.</title>
        <authorList>
            <person name="Kawai M."/>
            <person name="Futagami T."/>
            <person name="Toyoda A."/>
            <person name="Takaki Y."/>
            <person name="Nishi S."/>
            <person name="Hori S."/>
            <person name="Arai W."/>
            <person name="Tsubouchi T."/>
            <person name="Morono Y."/>
            <person name="Uchiyama I."/>
            <person name="Ito T."/>
            <person name="Fujiyama A."/>
            <person name="Inagaki F."/>
            <person name="Takami H."/>
        </authorList>
    </citation>
    <scope>NUCLEOTIDE SEQUENCE</scope>
    <source>
        <strain evidence="1">Expedition CK06-06</strain>
    </source>
</reference>